<comment type="caution">
    <text evidence="2">The sequence shown here is derived from an EMBL/GenBank/DDBJ whole genome shotgun (WGS) entry which is preliminary data.</text>
</comment>
<sequence length="354" mass="40073">MAQVRALALHTPLNGNENVTESITKIVDKISECLSICGMKPWTLRLILPPATDCRDLYRLSQDLFNVLDDDIMVGLGIEEHRECINSIVPLLTTYPKLYMSTRCDNDMCIEKVVDSVYLRRSIDIDYNVYTRFALIFGTWIETPYFPATCNFSNVHGLSISLMYVDLVEKALFNNNVLELFRFIEESNGKAMCLSKCSDVPFIGVDLSLSPWMDESVAGLIEKLIRNRIGHPGTINAIYSLNKLINRIIERLKLRSIGFNEVMLPVAEDSILNERIKNSDIRLRDLINYSLVCVAGLDMVAIPINANIYSIAIDMLTVHKIKRRNVAMRVIPVDQNPTAPVNLKMFGTTYVAMI</sequence>
<dbReference type="Pfam" id="PF05167">
    <property type="entry name" value="DUF711"/>
    <property type="match status" value="1"/>
</dbReference>
<dbReference type="Gene3D" id="3.20.70.20">
    <property type="match status" value="1"/>
</dbReference>
<dbReference type="SUPFAM" id="SSF51998">
    <property type="entry name" value="PFL-like glycyl radical enzymes"/>
    <property type="match status" value="1"/>
</dbReference>
<proteinExistence type="predicted"/>
<evidence type="ECO:0000313" key="1">
    <source>
        <dbReference type="EMBL" id="HFQ78478.1"/>
    </source>
</evidence>
<organism evidence="2">
    <name type="scientific">Ignisphaera aggregans</name>
    <dbReference type="NCBI Taxonomy" id="334771"/>
    <lineage>
        <taxon>Archaea</taxon>
        <taxon>Thermoproteota</taxon>
        <taxon>Thermoprotei</taxon>
        <taxon>Desulfurococcales</taxon>
        <taxon>Desulfurococcaceae</taxon>
        <taxon>Ignisphaera</taxon>
    </lineage>
</organism>
<gene>
    <name evidence="1" type="ORF">ENT99_02090</name>
    <name evidence="2" type="ORF">ENU64_05540</name>
</gene>
<dbReference type="PANTHER" id="PTHR37560">
    <property type="entry name" value="UPF0210 PROTEIN SPR0218"/>
    <property type="match status" value="1"/>
</dbReference>
<protein>
    <submittedName>
        <fullName evidence="2">DUF711 family protein</fullName>
    </submittedName>
</protein>
<name>A0A7J3MZ89_9CREN</name>
<dbReference type="InterPro" id="IPR007841">
    <property type="entry name" value="UPF0210"/>
</dbReference>
<dbReference type="PANTHER" id="PTHR37560:SF2">
    <property type="entry name" value="DUF711 DOMAIN-CONTAINING PROTEIN"/>
    <property type="match status" value="1"/>
</dbReference>
<dbReference type="EMBL" id="DTAU01000044">
    <property type="protein sequence ID" value="HFQ78478.1"/>
    <property type="molecule type" value="Genomic_DNA"/>
</dbReference>
<dbReference type="EMBL" id="DTDH01000159">
    <property type="protein sequence ID" value="HGT98873.1"/>
    <property type="molecule type" value="Genomic_DNA"/>
</dbReference>
<accession>A0A7J3MZ89</accession>
<reference evidence="2" key="1">
    <citation type="journal article" date="2020" name="mSystems">
        <title>Genome- and Community-Level Interaction Insights into Carbon Utilization and Element Cycling Functions of Hydrothermarchaeota in Hydrothermal Sediment.</title>
        <authorList>
            <person name="Zhou Z."/>
            <person name="Liu Y."/>
            <person name="Xu W."/>
            <person name="Pan J."/>
            <person name="Luo Z.H."/>
            <person name="Li M."/>
        </authorList>
    </citation>
    <scope>NUCLEOTIDE SEQUENCE [LARGE SCALE GENOMIC DNA]</scope>
    <source>
        <strain evidence="1">SpSt-629</strain>
        <strain evidence="2">SpSt-688</strain>
    </source>
</reference>
<dbReference type="AlphaFoldDB" id="A0A7J3MZ89"/>
<evidence type="ECO:0000313" key="2">
    <source>
        <dbReference type="EMBL" id="HGT98873.1"/>
    </source>
</evidence>